<dbReference type="GO" id="GO:0005634">
    <property type="term" value="C:nucleus"/>
    <property type="evidence" value="ECO:0007669"/>
    <property type="project" value="UniProtKB-SubCell"/>
</dbReference>
<feature type="domain" description="Condensin complex subunit 1 C-terminal" evidence="12">
    <location>
        <begin position="1061"/>
        <end position="1224"/>
    </location>
</feature>
<evidence type="ECO:0000256" key="1">
    <source>
        <dbReference type="ARBA" id="ARBA00004123"/>
    </source>
</evidence>
<evidence type="ECO:0000256" key="2">
    <source>
        <dbReference type="ARBA" id="ARBA00004286"/>
    </source>
</evidence>
<dbReference type="SUPFAM" id="SSF48371">
    <property type="entry name" value="ARM repeat"/>
    <property type="match status" value="1"/>
</dbReference>
<dbReference type="PIRSF" id="PIRSF017127">
    <property type="entry name" value="Condensin_D2"/>
    <property type="match status" value="1"/>
</dbReference>
<keyword evidence="4" id="KW-0158">Chromosome</keyword>
<comment type="similarity">
    <text evidence="3 10">Belongs to the CND1 (condensin subunit 1) family.</text>
</comment>
<evidence type="ECO:0000313" key="14">
    <source>
        <dbReference type="EMBL" id="CDS05514.1"/>
    </source>
</evidence>
<dbReference type="Pfam" id="PF12717">
    <property type="entry name" value="Cnd1"/>
    <property type="match status" value="1"/>
</dbReference>
<gene>
    <name evidence="14" type="ORF">LRAMOSA08042</name>
</gene>
<dbReference type="OrthoDB" id="436262at2759"/>
<dbReference type="GO" id="GO:0051301">
    <property type="term" value="P:cell division"/>
    <property type="evidence" value="ECO:0007669"/>
    <property type="project" value="UniProtKB-KW"/>
</dbReference>
<accession>A0A077WEE1</accession>
<sequence length="1405" mass="159678">MSSPFVLHDELLRLQEDQSTYNIPNEVTIQGRTDPELTRYLNDITDRIEVSSDNITDPLVFDKIRSFIKNFQHVNPRIAAKLLDIILSAFKAEIRSTSEDMENNEKETFASHRQNLELYGFLVHWILMVAGNRSSSSSTSSTSTTSSSKSRKGKSRMDDDKGHDWSSQKLKAFDLVALLLEYRLSKIWPLAPERGTFISLFTKPAFQLFENPPAPKTNVTATAIKMRAFKILALSIKYYDQMFPAQTTIMQNLQYWEHSAEPMAELLTFMNDKYAVTQLADEILREISKKEFKDISNKEVKDSSNPKTFSAFLVKLSELSPKCVLKSLGLLTYQLGSESYTIRMAIVDILGNLIVELSTHSEDCSAQINDFFRYLEERMLDPISFVRSRVLQSYLKILDIKAKFPNRRYTLGVLALRHLEDKSSVVRKYAIRALTKLISTHPYSMYGGELDLEDWQRKLDKIKEEMSSVRTPDEIAAMTGISATAIQGQHQQQQQQQTTQQPSTQNEEQAEQPESSREQPENSNDNDVEMTEASQENTTSENQQQPAEATTSSEAASNESNQESTPQPNAEPTPQFTVISVEKMQQLTLMRTFHMDAVKFVKQIHVAIPIICQLLSSKSKPEVLEAMDFLVTAHNYKVKPAADGIKKMLHLIWTKDTSDEGKGIKMKLLDCYRTLYFEFDGRLSRRDNINTTARNLIHLTFNTTLAELTSLERLLCTVMAEDPLPEAVIDKLWSVYGFTRANIPKAQRRGAIIILGMLAKAKTEIVSEKVDLLLRIGLGPLGKDDLSLARYTCIALQRLAGTKQPEKGRSAYEGIRLPMQHAIFPRLKDIIESPTDSIEWFSVTEQAINTIYLLGEHPDVLCAEIIRNKTIKVFGERERSRTPASSTNDEPTSTTSEPMDIDYDLSASQQALPYPQSPIFQSSTELSQLVFLVGHVALKQIVHLEILEAAWKKKKGKKDENKPDTGGEDELDQVGGTAEDDIGDTITHIREREVLFGPNSLLARYGPLLTEICARNKIYTDRTLQMMATLALAKFMCVSSDYCEKHLQLLFTILERSKDATIRSNIVIALGDMAVCFNTLIDENISFLYNRLSDESTLVKKNAVMVLTHLILNGMVKVKGQISEMARCVEDPDQRIADLAKLFFTELATKDNAIYNNLPDILSNLTNCEPKVEEEKFRRIMRFIFSFDFAEKEKQAENVVDKLCQRFVNTDDQRIWRDIAFCLSLLPFKSEKSYRKLLENMPGYQDKLHEESVHRSFMEIIAKGRAQKMTKPELRSIIDELEQRVQKHSGPQKSDEDDNEEPVNNNTATTKKKRVLRTKRATSSNTKETAGKSGVPASKKTPARKRKRTIEESDEESDMELDDFGDDDDDDDDDNDDDDDIEEDMIEEEESHNVVEDNDEMSSAQ</sequence>
<evidence type="ECO:0000256" key="4">
    <source>
        <dbReference type="ARBA" id="ARBA00022454"/>
    </source>
</evidence>
<evidence type="ECO:0000256" key="3">
    <source>
        <dbReference type="ARBA" id="ARBA00009606"/>
    </source>
</evidence>
<evidence type="ECO:0000256" key="7">
    <source>
        <dbReference type="ARBA" id="ARBA00023067"/>
    </source>
</evidence>
<evidence type="ECO:0000259" key="12">
    <source>
        <dbReference type="Pfam" id="PF12717"/>
    </source>
</evidence>
<dbReference type="InterPro" id="IPR016024">
    <property type="entry name" value="ARM-type_fold"/>
</dbReference>
<feature type="region of interest" description="Disordered" evidence="11">
    <location>
        <begin position="876"/>
        <end position="900"/>
    </location>
</feature>
<feature type="region of interest" description="Disordered" evidence="11">
    <location>
        <begin position="133"/>
        <end position="164"/>
    </location>
</feature>
<feature type="compositionally biased region" description="Low complexity" evidence="11">
    <location>
        <begin position="133"/>
        <end position="148"/>
    </location>
</feature>
<comment type="subcellular location">
    <subcellularLocation>
        <location evidence="2">Chromosome</location>
    </subcellularLocation>
    <subcellularLocation>
        <location evidence="1">Nucleus</location>
    </subcellularLocation>
</comment>
<feature type="region of interest" description="Disordered" evidence="11">
    <location>
        <begin position="1284"/>
        <end position="1405"/>
    </location>
</feature>
<dbReference type="GO" id="GO:0010032">
    <property type="term" value="P:meiotic chromosome condensation"/>
    <property type="evidence" value="ECO:0007669"/>
    <property type="project" value="TreeGrafter"/>
</dbReference>
<feature type="compositionally biased region" description="Basic and acidic residues" evidence="11">
    <location>
        <begin position="155"/>
        <end position="164"/>
    </location>
</feature>
<evidence type="ECO:0000256" key="8">
    <source>
        <dbReference type="ARBA" id="ARBA00023242"/>
    </source>
</evidence>
<evidence type="ECO:0000256" key="5">
    <source>
        <dbReference type="ARBA" id="ARBA00022618"/>
    </source>
</evidence>
<proteinExistence type="inferred from homology"/>
<dbReference type="GO" id="GO:0000779">
    <property type="term" value="C:condensed chromosome, centromeric region"/>
    <property type="evidence" value="ECO:0007669"/>
    <property type="project" value="TreeGrafter"/>
</dbReference>
<keyword evidence="8" id="KW-0539">Nucleus</keyword>
<dbReference type="PANTHER" id="PTHR14222:SF2">
    <property type="entry name" value="CONDENSIN COMPLEX SUBUNIT 1"/>
    <property type="match status" value="1"/>
</dbReference>
<evidence type="ECO:0000256" key="9">
    <source>
        <dbReference type="ARBA" id="ARBA00023306"/>
    </source>
</evidence>
<dbReference type="Gene3D" id="1.25.10.10">
    <property type="entry name" value="Leucine-rich Repeat Variant"/>
    <property type="match status" value="2"/>
</dbReference>
<feature type="compositionally biased region" description="Acidic residues" evidence="11">
    <location>
        <begin position="966"/>
        <end position="979"/>
    </location>
</feature>
<feature type="region of interest" description="Disordered" evidence="11">
    <location>
        <begin position="955"/>
        <end position="979"/>
    </location>
</feature>
<evidence type="ECO:0000256" key="10">
    <source>
        <dbReference type="PIRNR" id="PIRNR017127"/>
    </source>
</evidence>
<keyword evidence="6 10" id="KW-0498">Mitosis</keyword>
<feature type="compositionally biased region" description="Low complexity" evidence="11">
    <location>
        <begin position="547"/>
        <end position="565"/>
    </location>
</feature>
<dbReference type="GO" id="GO:0042393">
    <property type="term" value="F:histone binding"/>
    <property type="evidence" value="ECO:0007669"/>
    <property type="project" value="TreeGrafter"/>
</dbReference>
<protein>
    <recommendedName>
        <fullName evidence="10">Condensin complex subunit 1</fullName>
    </recommendedName>
</protein>
<dbReference type="Pfam" id="PF12922">
    <property type="entry name" value="Cnd1_N"/>
    <property type="match status" value="1"/>
</dbReference>
<evidence type="ECO:0000256" key="6">
    <source>
        <dbReference type="ARBA" id="ARBA00022776"/>
    </source>
</evidence>
<dbReference type="InterPro" id="IPR026971">
    <property type="entry name" value="CND1/NCAPD3"/>
</dbReference>
<feature type="compositionally biased region" description="Polar residues" evidence="11">
    <location>
        <begin position="532"/>
        <end position="546"/>
    </location>
</feature>
<dbReference type="GO" id="GO:0007076">
    <property type="term" value="P:mitotic chromosome condensation"/>
    <property type="evidence" value="ECO:0007669"/>
    <property type="project" value="InterPro"/>
</dbReference>
<dbReference type="InterPro" id="IPR024324">
    <property type="entry name" value="Condensin_cplx_su1_N"/>
</dbReference>
<dbReference type="InterPro" id="IPR007673">
    <property type="entry name" value="Condensin_cplx_su1"/>
</dbReference>
<dbReference type="InterPro" id="IPR032682">
    <property type="entry name" value="Cnd1_C"/>
</dbReference>
<keyword evidence="7 10" id="KW-0226">DNA condensation</keyword>
<evidence type="ECO:0000256" key="11">
    <source>
        <dbReference type="SAM" id="MobiDB-lite"/>
    </source>
</evidence>
<dbReference type="PANTHER" id="PTHR14222">
    <property type="entry name" value="CONDENSIN"/>
    <property type="match status" value="1"/>
</dbReference>
<feature type="compositionally biased region" description="Polar residues" evidence="11">
    <location>
        <begin position="882"/>
        <end position="897"/>
    </location>
</feature>
<feature type="compositionally biased region" description="Acidic residues" evidence="11">
    <location>
        <begin position="1352"/>
        <end position="1405"/>
    </location>
</feature>
<keyword evidence="9 10" id="KW-0131">Cell cycle</keyword>
<dbReference type="InterPro" id="IPR011989">
    <property type="entry name" value="ARM-like"/>
</dbReference>
<evidence type="ECO:0000259" key="13">
    <source>
        <dbReference type="Pfam" id="PF12922"/>
    </source>
</evidence>
<feature type="domain" description="Condensin complex subunit 1 N-terminal" evidence="13">
    <location>
        <begin position="78"/>
        <end position="243"/>
    </location>
</feature>
<keyword evidence="5 10" id="KW-0132">Cell division</keyword>
<reference evidence="14" key="1">
    <citation type="journal article" date="2014" name="Genome Announc.">
        <title>De novo whole-genome sequence and genome annotation of Lichtheimia ramosa.</title>
        <authorList>
            <person name="Linde J."/>
            <person name="Schwartze V."/>
            <person name="Binder U."/>
            <person name="Lass-Florl C."/>
            <person name="Voigt K."/>
            <person name="Horn F."/>
        </authorList>
    </citation>
    <scope>NUCLEOTIDE SEQUENCE</scope>
    <source>
        <strain evidence="14">JMRC FSU:6197</strain>
    </source>
</reference>
<dbReference type="EMBL" id="LK023316">
    <property type="protein sequence ID" value="CDS05514.1"/>
    <property type="molecule type" value="Genomic_DNA"/>
</dbReference>
<name>A0A077WEE1_9FUNG</name>
<comment type="function">
    <text evidence="10">Regulatory subunit of the condensin complex, a complex required for conversion of interphase chromatin into mitotic-like condense chromosomes. The condensin complex probably introduces positive supercoils into relaxed DNA in the presence of type I topoisomerases and converts nicked DNA into positive knotted forms in the presence of type II topoisomerases.</text>
</comment>
<dbReference type="GO" id="GO:0000796">
    <property type="term" value="C:condensin complex"/>
    <property type="evidence" value="ECO:0007669"/>
    <property type="project" value="TreeGrafter"/>
</dbReference>
<organism evidence="14">
    <name type="scientific">Lichtheimia ramosa</name>
    <dbReference type="NCBI Taxonomy" id="688394"/>
    <lineage>
        <taxon>Eukaryota</taxon>
        <taxon>Fungi</taxon>
        <taxon>Fungi incertae sedis</taxon>
        <taxon>Mucoromycota</taxon>
        <taxon>Mucoromycotina</taxon>
        <taxon>Mucoromycetes</taxon>
        <taxon>Mucorales</taxon>
        <taxon>Lichtheimiaceae</taxon>
        <taxon>Lichtheimia</taxon>
    </lineage>
</organism>
<feature type="compositionally biased region" description="Low complexity" evidence="11">
    <location>
        <begin position="487"/>
        <end position="505"/>
    </location>
</feature>
<feature type="region of interest" description="Disordered" evidence="11">
    <location>
        <begin position="485"/>
        <end position="573"/>
    </location>
</feature>
<feature type="compositionally biased region" description="Basic residues" evidence="11">
    <location>
        <begin position="1310"/>
        <end position="1320"/>
    </location>
</feature>